<dbReference type="InterPro" id="IPR050121">
    <property type="entry name" value="Cytochrome_P450_monoxygenase"/>
</dbReference>
<dbReference type="GO" id="GO:0016020">
    <property type="term" value="C:membrane"/>
    <property type="evidence" value="ECO:0007669"/>
    <property type="project" value="UniProtKB-SubCell"/>
</dbReference>
<dbReference type="InterPro" id="IPR036396">
    <property type="entry name" value="Cyt_P450_sf"/>
</dbReference>
<dbReference type="Pfam" id="PF00067">
    <property type="entry name" value="p450"/>
    <property type="match status" value="1"/>
</dbReference>
<keyword evidence="15" id="KW-1185">Reference proteome</keyword>
<accession>A0A8H7D1K5</accession>
<keyword evidence="12 13" id="KW-0472">Membrane</keyword>
<keyword evidence="5" id="KW-0349">Heme</keyword>
<dbReference type="GO" id="GO:0005506">
    <property type="term" value="F:iron ion binding"/>
    <property type="evidence" value="ECO:0007669"/>
    <property type="project" value="InterPro"/>
</dbReference>
<dbReference type="Gene3D" id="1.10.630.10">
    <property type="entry name" value="Cytochrome P450"/>
    <property type="match status" value="1"/>
</dbReference>
<dbReference type="PRINTS" id="PR00385">
    <property type="entry name" value="P450"/>
</dbReference>
<sequence>MLYIGGIEYTRCRSNMPLVYVLASIVAILYACSCFHILVGLRFNVLRNLPGPPVTRWFGNHLQHVLDPFVSRKAHEIFVQLYGRTMRIRGLGLWDERLLTLDPVSFSHIVKNPAIYQKPWQSRRLITSLIGCGMLAAEGHVHKRQRRVALPAFTAQNMRSLVDISFRKGIQLRDAWMNLIRSETESTCARIDVCEFVSRATLDVMGLAGASRFVSVSPLLMFATGFDYNFNSIEDETNEVFIAYRDMFEVAVSQSPRFRSLLLMYLPTINRLFPDKTVRTVQQSREVIHRVAGRLIQEKKRKIFEGEKSGPYEGTDLLTLLLKSNAATDLPPEQRLSDEDILSNINTFMFAGSDTSSLSVTWTLFLLAQNPKIQNRLRTELLSVAHEFPGDLSHLTEDQIQTLHTTLCGLPFLHNVTRESLRLIPPVHSSLRVATQDNEVPTMYPIHERDGTVNETRRSFIVPKGTVVHLPFEAFNLDKCVWGEDAWDFKPDRWDNLPDIVQQCPWHFSNILTFSAGPRASMSWTPFLPDRNEDLVLHTCDQFCVQGNRRQDRSTQCGLDAAISKWKIRGRHAMSSAGFAFFCYIVLSRHLPHFLYIEQ</sequence>
<comment type="pathway">
    <text evidence="3">Secondary metabolite biosynthesis; terpenoid biosynthesis.</text>
</comment>
<dbReference type="EMBL" id="JACAZH010000009">
    <property type="protein sequence ID" value="KAF7358644.1"/>
    <property type="molecule type" value="Genomic_DNA"/>
</dbReference>
<dbReference type="GO" id="GO:0016705">
    <property type="term" value="F:oxidoreductase activity, acting on paired donors, with incorporation or reduction of molecular oxygen"/>
    <property type="evidence" value="ECO:0007669"/>
    <property type="project" value="InterPro"/>
</dbReference>
<name>A0A8H7D1K5_9AGAR</name>
<dbReference type="PRINTS" id="PR00463">
    <property type="entry name" value="EP450I"/>
</dbReference>
<evidence type="ECO:0000256" key="5">
    <source>
        <dbReference type="ARBA" id="ARBA00022617"/>
    </source>
</evidence>
<keyword evidence="11" id="KW-0503">Monooxygenase</keyword>
<evidence type="ECO:0000256" key="11">
    <source>
        <dbReference type="ARBA" id="ARBA00023033"/>
    </source>
</evidence>
<dbReference type="InterPro" id="IPR002401">
    <property type="entry name" value="Cyt_P450_E_grp-I"/>
</dbReference>
<evidence type="ECO:0000256" key="7">
    <source>
        <dbReference type="ARBA" id="ARBA00022723"/>
    </source>
</evidence>
<comment type="subcellular location">
    <subcellularLocation>
        <location evidence="2">Membrane</location>
    </subcellularLocation>
</comment>
<reference evidence="14" key="1">
    <citation type="submission" date="2020-05" db="EMBL/GenBank/DDBJ databases">
        <title>Mycena genomes resolve the evolution of fungal bioluminescence.</title>
        <authorList>
            <person name="Tsai I.J."/>
        </authorList>
    </citation>
    <scope>NUCLEOTIDE SEQUENCE</scope>
    <source>
        <strain evidence="14">160909Yilan</strain>
    </source>
</reference>
<dbReference type="PANTHER" id="PTHR24305">
    <property type="entry name" value="CYTOCHROME P450"/>
    <property type="match status" value="1"/>
</dbReference>
<evidence type="ECO:0000256" key="2">
    <source>
        <dbReference type="ARBA" id="ARBA00004370"/>
    </source>
</evidence>
<gene>
    <name evidence="14" type="ORF">MSAN_01203200</name>
</gene>
<keyword evidence="8 13" id="KW-1133">Transmembrane helix</keyword>
<evidence type="ECO:0000256" key="3">
    <source>
        <dbReference type="ARBA" id="ARBA00004721"/>
    </source>
</evidence>
<evidence type="ECO:0000256" key="13">
    <source>
        <dbReference type="SAM" id="Phobius"/>
    </source>
</evidence>
<evidence type="ECO:0000256" key="8">
    <source>
        <dbReference type="ARBA" id="ARBA00022989"/>
    </source>
</evidence>
<evidence type="ECO:0000256" key="9">
    <source>
        <dbReference type="ARBA" id="ARBA00023002"/>
    </source>
</evidence>
<dbReference type="PANTHER" id="PTHR24305:SF166">
    <property type="entry name" value="CYTOCHROME P450 12A4, MITOCHONDRIAL-RELATED"/>
    <property type="match status" value="1"/>
</dbReference>
<dbReference type="OrthoDB" id="1470350at2759"/>
<keyword evidence="6 13" id="KW-0812">Transmembrane</keyword>
<feature type="transmembrane region" description="Helical" evidence="13">
    <location>
        <begin position="18"/>
        <end position="39"/>
    </location>
</feature>
<evidence type="ECO:0000256" key="12">
    <source>
        <dbReference type="ARBA" id="ARBA00023136"/>
    </source>
</evidence>
<keyword evidence="10" id="KW-0408">Iron</keyword>
<evidence type="ECO:0000256" key="1">
    <source>
        <dbReference type="ARBA" id="ARBA00001971"/>
    </source>
</evidence>
<evidence type="ECO:0000313" key="14">
    <source>
        <dbReference type="EMBL" id="KAF7358644.1"/>
    </source>
</evidence>
<comment type="similarity">
    <text evidence="4">Belongs to the cytochrome P450 family.</text>
</comment>
<comment type="caution">
    <text evidence="14">The sequence shown here is derived from an EMBL/GenBank/DDBJ whole genome shotgun (WGS) entry which is preliminary data.</text>
</comment>
<dbReference type="InterPro" id="IPR001128">
    <property type="entry name" value="Cyt_P450"/>
</dbReference>
<dbReference type="Proteomes" id="UP000623467">
    <property type="component" value="Unassembled WGS sequence"/>
</dbReference>
<dbReference type="GO" id="GO:0004497">
    <property type="term" value="F:monooxygenase activity"/>
    <property type="evidence" value="ECO:0007669"/>
    <property type="project" value="UniProtKB-KW"/>
</dbReference>
<comment type="cofactor">
    <cofactor evidence="1">
        <name>heme</name>
        <dbReference type="ChEBI" id="CHEBI:30413"/>
    </cofactor>
</comment>
<dbReference type="SUPFAM" id="SSF48264">
    <property type="entry name" value="Cytochrome P450"/>
    <property type="match status" value="1"/>
</dbReference>
<organism evidence="14 15">
    <name type="scientific">Mycena sanguinolenta</name>
    <dbReference type="NCBI Taxonomy" id="230812"/>
    <lineage>
        <taxon>Eukaryota</taxon>
        <taxon>Fungi</taxon>
        <taxon>Dikarya</taxon>
        <taxon>Basidiomycota</taxon>
        <taxon>Agaricomycotina</taxon>
        <taxon>Agaricomycetes</taxon>
        <taxon>Agaricomycetidae</taxon>
        <taxon>Agaricales</taxon>
        <taxon>Marasmiineae</taxon>
        <taxon>Mycenaceae</taxon>
        <taxon>Mycena</taxon>
    </lineage>
</organism>
<evidence type="ECO:0000313" key="15">
    <source>
        <dbReference type="Proteomes" id="UP000623467"/>
    </source>
</evidence>
<keyword evidence="9" id="KW-0560">Oxidoreductase</keyword>
<dbReference type="GO" id="GO:0020037">
    <property type="term" value="F:heme binding"/>
    <property type="evidence" value="ECO:0007669"/>
    <property type="project" value="InterPro"/>
</dbReference>
<keyword evidence="7" id="KW-0479">Metal-binding</keyword>
<evidence type="ECO:0000256" key="10">
    <source>
        <dbReference type="ARBA" id="ARBA00023004"/>
    </source>
</evidence>
<evidence type="ECO:0000256" key="6">
    <source>
        <dbReference type="ARBA" id="ARBA00022692"/>
    </source>
</evidence>
<proteinExistence type="inferred from homology"/>
<evidence type="ECO:0000256" key="4">
    <source>
        <dbReference type="ARBA" id="ARBA00010617"/>
    </source>
</evidence>
<dbReference type="AlphaFoldDB" id="A0A8H7D1K5"/>
<protein>
    <submittedName>
        <fullName evidence="14">Leukotriene-B(4) omega-hydroxylase 2</fullName>
    </submittedName>
</protein>